<dbReference type="Pfam" id="PF01596">
    <property type="entry name" value="Methyltransf_3"/>
    <property type="match status" value="1"/>
</dbReference>
<protein>
    <recommendedName>
        <fullName evidence="8">O-methyltransferase</fullName>
    </recommendedName>
</protein>
<accession>A0A7S3SX12</accession>
<dbReference type="InterPro" id="IPR029063">
    <property type="entry name" value="SAM-dependent_MTases_sf"/>
</dbReference>
<dbReference type="PANTHER" id="PTHR10509:SF81">
    <property type="entry name" value="CAFFEOYL-COA O-METHYLTRANSFERASE 1"/>
    <property type="match status" value="1"/>
</dbReference>
<evidence type="ECO:0008006" key="8">
    <source>
        <dbReference type="Google" id="ProtNLM"/>
    </source>
</evidence>
<dbReference type="GO" id="GO:0032259">
    <property type="term" value="P:methylation"/>
    <property type="evidence" value="ECO:0007669"/>
    <property type="project" value="UniProtKB-KW"/>
</dbReference>
<sequence>MCSQKGRPRGGMKACLTCALRLVLLLAPAAQGAFLSGGARDCSGAAACRRRSTAPAAQFGFKIQKSERLLIREAWERADAYRPGKPNWFTSQKKDLVELHHQLQPEILSMPSEPHPTNETSLLGSLLRVLTTGDLALTLCSKEAPVLTQLRDWLVAELPMPEAVLGLPEEQGRVLSTLAAALDARKLLDLGTFTGYSSIAMALAAADDAKVICCEPDTTAARSARDWWIKAGVAAKMEMHETKAEALLDRLIADGSGPSFDMVFVDVGDRAAYAGLHEQLMKLVRVGGVIVYYDTLWAADHVLSHEPFPTMRAFNARLAADPRVLASLVPLSYGITLCVKTLEVEQQPLAAALEARSAGDSAPFLALLAERRAELERRLASLAPPQQGSSSAASAAAPPATDHAAAEAAEAGEEGVAAAAEPAAATEATPPSTEPASPAAAAAASPAAASPESELESGQAPPSPAQPPKKGSWFF</sequence>
<dbReference type="Gene3D" id="3.40.50.150">
    <property type="entry name" value="Vaccinia Virus protein VP39"/>
    <property type="match status" value="1"/>
</dbReference>
<gene>
    <name evidence="7" type="ORF">EHUX00137_LOCUS27658</name>
</gene>
<dbReference type="PROSITE" id="PS51682">
    <property type="entry name" value="SAM_OMT_I"/>
    <property type="match status" value="1"/>
</dbReference>
<dbReference type="InterPro" id="IPR050362">
    <property type="entry name" value="Cation-dep_OMT"/>
</dbReference>
<feature type="chain" id="PRO_5030624548" description="O-methyltransferase" evidence="6">
    <location>
        <begin position="33"/>
        <end position="475"/>
    </location>
</feature>
<evidence type="ECO:0000256" key="5">
    <source>
        <dbReference type="SAM" id="MobiDB-lite"/>
    </source>
</evidence>
<dbReference type="SUPFAM" id="SSF53335">
    <property type="entry name" value="S-adenosyl-L-methionine-dependent methyltransferases"/>
    <property type="match status" value="1"/>
</dbReference>
<dbReference type="GO" id="GO:0008757">
    <property type="term" value="F:S-adenosylmethionine-dependent methyltransferase activity"/>
    <property type="evidence" value="ECO:0007669"/>
    <property type="project" value="TreeGrafter"/>
</dbReference>
<dbReference type="PANTHER" id="PTHR10509">
    <property type="entry name" value="O-METHYLTRANSFERASE-RELATED"/>
    <property type="match status" value="1"/>
</dbReference>
<dbReference type="InterPro" id="IPR002935">
    <property type="entry name" value="SAM_O-MeTrfase"/>
</dbReference>
<evidence type="ECO:0000256" key="3">
    <source>
        <dbReference type="ARBA" id="ARBA00022691"/>
    </source>
</evidence>
<name>A0A7S3SX12_EMIHU</name>
<organism evidence="7">
    <name type="scientific">Emiliania huxleyi</name>
    <name type="common">Coccolithophore</name>
    <name type="synonym">Pontosphaera huxleyi</name>
    <dbReference type="NCBI Taxonomy" id="2903"/>
    <lineage>
        <taxon>Eukaryota</taxon>
        <taxon>Haptista</taxon>
        <taxon>Haptophyta</taxon>
        <taxon>Prymnesiophyceae</taxon>
        <taxon>Isochrysidales</taxon>
        <taxon>Noelaerhabdaceae</taxon>
        <taxon>Emiliania</taxon>
    </lineage>
</organism>
<dbReference type="AlphaFoldDB" id="A0A7S3SX12"/>
<dbReference type="EMBL" id="HBIR01035461">
    <property type="protein sequence ID" value="CAE0566194.1"/>
    <property type="molecule type" value="Transcribed_RNA"/>
</dbReference>
<evidence type="ECO:0000256" key="6">
    <source>
        <dbReference type="SAM" id="SignalP"/>
    </source>
</evidence>
<comment type="similarity">
    <text evidence="4">Belongs to the class I-like SAM-binding methyltransferase superfamily. Cation-dependent O-methyltransferase family.</text>
</comment>
<proteinExistence type="inferred from homology"/>
<feature type="signal peptide" evidence="6">
    <location>
        <begin position="1"/>
        <end position="32"/>
    </location>
</feature>
<dbReference type="GO" id="GO:0008171">
    <property type="term" value="F:O-methyltransferase activity"/>
    <property type="evidence" value="ECO:0007669"/>
    <property type="project" value="InterPro"/>
</dbReference>
<keyword evidence="1" id="KW-0489">Methyltransferase</keyword>
<evidence type="ECO:0000256" key="2">
    <source>
        <dbReference type="ARBA" id="ARBA00022679"/>
    </source>
</evidence>
<keyword evidence="3" id="KW-0949">S-adenosyl-L-methionine</keyword>
<evidence type="ECO:0000313" key="7">
    <source>
        <dbReference type="EMBL" id="CAE0566194.1"/>
    </source>
</evidence>
<evidence type="ECO:0000256" key="4">
    <source>
        <dbReference type="ARBA" id="ARBA00023453"/>
    </source>
</evidence>
<evidence type="ECO:0000256" key="1">
    <source>
        <dbReference type="ARBA" id="ARBA00022603"/>
    </source>
</evidence>
<keyword evidence="2" id="KW-0808">Transferase</keyword>
<feature type="compositionally biased region" description="Low complexity" evidence="5">
    <location>
        <begin position="382"/>
        <end position="460"/>
    </location>
</feature>
<feature type="region of interest" description="Disordered" evidence="5">
    <location>
        <begin position="382"/>
        <end position="475"/>
    </location>
</feature>
<keyword evidence="6" id="KW-0732">Signal</keyword>
<reference evidence="7" key="1">
    <citation type="submission" date="2021-01" db="EMBL/GenBank/DDBJ databases">
        <authorList>
            <person name="Corre E."/>
            <person name="Pelletier E."/>
            <person name="Niang G."/>
            <person name="Scheremetjew M."/>
            <person name="Finn R."/>
            <person name="Kale V."/>
            <person name="Holt S."/>
            <person name="Cochrane G."/>
            <person name="Meng A."/>
            <person name="Brown T."/>
            <person name="Cohen L."/>
        </authorList>
    </citation>
    <scope>NUCLEOTIDE SEQUENCE</scope>
    <source>
        <strain evidence="7">379</strain>
    </source>
</reference>